<evidence type="ECO:0000313" key="1">
    <source>
        <dbReference type="EMBL" id="TVP40054.1"/>
    </source>
</evidence>
<dbReference type="Proteomes" id="UP000315289">
    <property type="component" value="Unassembled WGS sequence"/>
</dbReference>
<reference evidence="1 2" key="1">
    <citation type="journal article" date="2019" name="Front. Microbiol.">
        <title>Ammonia Oxidation by the Arctic Terrestrial Thaumarchaeote Candidatus Nitrosocosmicus arcticus Is Stimulated by Increasing Temperatures.</title>
        <authorList>
            <person name="Alves R.J.E."/>
            <person name="Kerou M."/>
            <person name="Zappe A."/>
            <person name="Bittner R."/>
            <person name="Abby S.S."/>
            <person name="Schmidt H.A."/>
            <person name="Pfeifer K."/>
            <person name="Schleper C."/>
        </authorList>
    </citation>
    <scope>NUCLEOTIDE SEQUENCE [LARGE SCALE GENOMIC DNA]</scope>
    <source>
        <strain evidence="1 2">Kfb</strain>
    </source>
</reference>
<dbReference type="SUPFAM" id="SSF50939">
    <property type="entry name" value="Sialidases"/>
    <property type="match status" value="1"/>
</dbReference>
<proteinExistence type="predicted"/>
<name>A0A557STW1_9ARCH</name>
<dbReference type="InterPro" id="IPR036278">
    <property type="entry name" value="Sialidase_sf"/>
</dbReference>
<dbReference type="EMBL" id="VOAH01000010">
    <property type="protein sequence ID" value="TVP40054.1"/>
    <property type="molecule type" value="Genomic_DNA"/>
</dbReference>
<evidence type="ECO:0008006" key="3">
    <source>
        <dbReference type="Google" id="ProtNLM"/>
    </source>
</evidence>
<accession>A0A557STW1</accession>
<gene>
    <name evidence="1" type="ORF">NARC_100116</name>
</gene>
<dbReference type="AlphaFoldDB" id="A0A557STW1"/>
<protein>
    <recommendedName>
        <fullName evidence="3">Exo-alpha-sialidase</fullName>
    </recommendedName>
</protein>
<evidence type="ECO:0000313" key="2">
    <source>
        <dbReference type="Proteomes" id="UP000315289"/>
    </source>
</evidence>
<keyword evidence="2" id="KW-1185">Reference proteome</keyword>
<organism evidence="1 2">
    <name type="scientific">Candidatus Nitrosocosmicus arcticus</name>
    <dbReference type="NCBI Taxonomy" id="2035267"/>
    <lineage>
        <taxon>Archaea</taxon>
        <taxon>Nitrososphaerota</taxon>
        <taxon>Nitrososphaeria</taxon>
        <taxon>Nitrososphaerales</taxon>
        <taxon>Nitrososphaeraceae</taxon>
        <taxon>Candidatus Nitrosocosmicus</taxon>
    </lineage>
</organism>
<comment type="caution">
    <text evidence="1">The sequence shown here is derived from an EMBL/GenBank/DDBJ whole genome shotgun (WGS) entry which is preliminary data.</text>
</comment>
<sequence length="235" mass="25342">MLIMRNMILVVIFSSIMFLSGMFSQKSLSIEEYHDCPKGAEQELCESTPNISKGIPVVTFPTREEIYEYINSSGGKKEFNALSNASQGFSSNIQTASAGNTTWTAWQGNVDGINKIFAKVSYNESLVFTPAVQLSEQVAGNASKLELDVSENGNLVYAVWQDSNITTGKNRIMVSASMDGGGNFSTYTLNTPNDADSIDPGLNIDGEKVVVSWTQAGPNGTCSPLPGTACNHGRW</sequence>